<comment type="similarity">
    <text evidence="1">Belongs to the BlaI transcriptional regulatory family.</text>
</comment>
<evidence type="ECO:0000313" key="6">
    <source>
        <dbReference type="EMBL" id="MBK1835336.1"/>
    </source>
</evidence>
<evidence type="ECO:0000256" key="3">
    <source>
        <dbReference type="ARBA" id="ARBA00023125"/>
    </source>
</evidence>
<comment type="caution">
    <text evidence="6">The sequence shown here is derived from an EMBL/GenBank/DDBJ whole genome shotgun (WGS) entry which is preliminary data.</text>
</comment>
<dbReference type="InterPro" id="IPR036390">
    <property type="entry name" value="WH_DNA-bd_sf"/>
</dbReference>
<keyword evidence="2" id="KW-0805">Transcription regulation</keyword>
<keyword evidence="3" id="KW-0238">DNA-binding</keyword>
<dbReference type="GO" id="GO:0045892">
    <property type="term" value="P:negative regulation of DNA-templated transcription"/>
    <property type="evidence" value="ECO:0007669"/>
    <property type="project" value="InterPro"/>
</dbReference>
<dbReference type="SUPFAM" id="SSF46785">
    <property type="entry name" value="Winged helix' DNA-binding domain"/>
    <property type="match status" value="1"/>
</dbReference>
<dbReference type="GO" id="GO:0003677">
    <property type="term" value="F:DNA binding"/>
    <property type="evidence" value="ECO:0007669"/>
    <property type="project" value="UniProtKB-KW"/>
</dbReference>
<evidence type="ECO:0000256" key="5">
    <source>
        <dbReference type="SAM" id="MobiDB-lite"/>
    </source>
</evidence>
<feature type="compositionally biased region" description="Low complexity" evidence="5">
    <location>
        <begin position="147"/>
        <end position="156"/>
    </location>
</feature>
<feature type="compositionally biased region" description="Basic residues" evidence="5">
    <location>
        <begin position="133"/>
        <end position="146"/>
    </location>
</feature>
<dbReference type="InterPro" id="IPR005650">
    <property type="entry name" value="BlaI_family"/>
</dbReference>
<dbReference type="Gene3D" id="1.10.10.10">
    <property type="entry name" value="Winged helix-like DNA-binding domain superfamily/Winged helix DNA-binding domain"/>
    <property type="match status" value="1"/>
</dbReference>
<name>A0A934VNR2_9BACT</name>
<sequence>MPQPQIPSQLELQTLSILWSNGPSTVSQVSELFPDQKKRAYTTYLSVLQNLEKKKLVKSKRSGRANIYSVTKERRTVITPILKGLIQNVFAGSLGEAMEALLAADQLTPEEKTSLNRALRAHPTAARQLAPRKATKKATRKKRAATKKSSATTTPPKKSPKKAKKKVAKKAPVKKATARKSAKKTTRRRKTEEA</sequence>
<organism evidence="6 7">
    <name type="scientific">Roseibacillus ishigakijimensis</name>
    <dbReference type="NCBI Taxonomy" id="454146"/>
    <lineage>
        <taxon>Bacteria</taxon>
        <taxon>Pseudomonadati</taxon>
        <taxon>Verrucomicrobiota</taxon>
        <taxon>Verrucomicrobiia</taxon>
        <taxon>Verrucomicrobiales</taxon>
        <taxon>Verrucomicrobiaceae</taxon>
        <taxon>Roseibacillus</taxon>
    </lineage>
</organism>
<reference evidence="6" key="1">
    <citation type="submission" date="2021-01" db="EMBL/GenBank/DDBJ databases">
        <title>Modified the classification status of verrucomicrobia.</title>
        <authorList>
            <person name="Feng X."/>
        </authorList>
    </citation>
    <scope>NUCLEOTIDE SEQUENCE</scope>
    <source>
        <strain evidence="6">KCTC 12986</strain>
    </source>
</reference>
<dbReference type="AlphaFoldDB" id="A0A934VNR2"/>
<evidence type="ECO:0000256" key="1">
    <source>
        <dbReference type="ARBA" id="ARBA00011046"/>
    </source>
</evidence>
<evidence type="ECO:0000313" key="7">
    <source>
        <dbReference type="Proteomes" id="UP000604083"/>
    </source>
</evidence>
<dbReference type="Proteomes" id="UP000604083">
    <property type="component" value="Unassembled WGS sequence"/>
</dbReference>
<evidence type="ECO:0000256" key="2">
    <source>
        <dbReference type="ARBA" id="ARBA00023015"/>
    </source>
</evidence>
<evidence type="ECO:0000256" key="4">
    <source>
        <dbReference type="ARBA" id="ARBA00023163"/>
    </source>
</evidence>
<feature type="compositionally biased region" description="Basic residues" evidence="5">
    <location>
        <begin position="158"/>
        <end position="194"/>
    </location>
</feature>
<keyword evidence="4" id="KW-0804">Transcription</keyword>
<keyword evidence="7" id="KW-1185">Reference proteome</keyword>
<dbReference type="RefSeq" id="WP_200392772.1">
    <property type="nucleotide sequence ID" value="NZ_JAENIO010000049.1"/>
</dbReference>
<dbReference type="EMBL" id="JAENIO010000049">
    <property type="protein sequence ID" value="MBK1835336.1"/>
    <property type="molecule type" value="Genomic_DNA"/>
</dbReference>
<accession>A0A934VNR2</accession>
<dbReference type="InterPro" id="IPR036388">
    <property type="entry name" value="WH-like_DNA-bd_sf"/>
</dbReference>
<protein>
    <submittedName>
        <fullName evidence="6">BlaI/MecI/CopY family transcriptional regulator</fullName>
    </submittedName>
</protein>
<feature type="region of interest" description="Disordered" evidence="5">
    <location>
        <begin position="120"/>
        <end position="194"/>
    </location>
</feature>
<gene>
    <name evidence="6" type="ORF">JIN78_14805</name>
</gene>
<proteinExistence type="inferred from homology"/>
<dbReference type="Pfam" id="PF03965">
    <property type="entry name" value="Penicillinase_R"/>
    <property type="match status" value="1"/>
</dbReference>